<dbReference type="InterPro" id="IPR046938">
    <property type="entry name" value="DNA_clamp_sf"/>
</dbReference>
<dbReference type="PANTHER" id="PTHR11352:SF0">
    <property type="entry name" value="PROLIFERATING CELL NUCLEAR ANTIGEN"/>
    <property type="match status" value="1"/>
</dbReference>
<evidence type="ECO:0000256" key="3">
    <source>
        <dbReference type="ARBA" id="ARBA00022705"/>
    </source>
</evidence>
<dbReference type="STRING" id="1054147.F4Q866"/>
<dbReference type="NCBIfam" id="TIGR00590">
    <property type="entry name" value="pcna"/>
    <property type="match status" value="1"/>
</dbReference>
<dbReference type="EMBL" id="GL883025">
    <property type="protein sequence ID" value="EGG15966.1"/>
    <property type="molecule type" value="Genomic_DNA"/>
</dbReference>
<dbReference type="OMA" id="EMKLINM"/>
<dbReference type="RefSeq" id="XP_004352291.1">
    <property type="nucleotide sequence ID" value="XM_004352239.1"/>
</dbReference>
<comment type="subcellular location">
    <subcellularLocation>
        <location evidence="1 6">Nucleus</location>
    </subcellularLocation>
</comment>
<feature type="domain" description="Proliferating cell nuclear antigen PCNA C-terminal" evidence="9">
    <location>
        <begin position="127"/>
        <end position="255"/>
    </location>
</feature>
<dbReference type="SUPFAM" id="SSF55979">
    <property type="entry name" value="DNA clamp"/>
    <property type="match status" value="2"/>
</dbReference>
<keyword evidence="4 7" id="KW-0238">DNA-binding</keyword>
<evidence type="ECO:0000313" key="10">
    <source>
        <dbReference type="EMBL" id="EGG15966.1"/>
    </source>
</evidence>
<dbReference type="GeneID" id="14868037"/>
<keyword evidence="3 7" id="KW-0235">DNA replication</keyword>
<dbReference type="FunFam" id="3.70.10.10:FF:000001">
    <property type="entry name" value="Proliferating cell nuclear antigen"/>
    <property type="match status" value="1"/>
</dbReference>
<keyword evidence="5 6" id="KW-0539">Nucleus</keyword>
<dbReference type="InterPro" id="IPR022649">
    <property type="entry name" value="Pr_cel_nuc_antig_C"/>
</dbReference>
<dbReference type="GO" id="GO:0006275">
    <property type="term" value="P:regulation of DNA replication"/>
    <property type="evidence" value="ECO:0007669"/>
    <property type="project" value="InterPro"/>
</dbReference>
<dbReference type="GO" id="GO:0005829">
    <property type="term" value="C:cytosol"/>
    <property type="evidence" value="ECO:0007669"/>
    <property type="project" value="EnsemblProtists"/>
</dbReference>
<dbReference type="PROSITE" id="PS01251">
    <property type="entry name" value="PCNA_1"/>
    <property type="match status" value="1"/>
</dbReference>
<dbReference type="GO" id="GO:0006298">
    <property type="term" value="P:mismatch repair"/>
    <property type="evidence" value="ECO:0007669"/>
    <property type="project" value="TreeGrafter"/>
</dbReference>
<dbReference type="InterPro" id="IPR022648">
    <property type="entry name" value="Pr_cel_nuc_antig_N"/>
</dbReference>
<reference evidence="11" key="1">
    <citation type="journal article" date="2011" name="Genome Res.">
        <title>Phylogeny-wide analysis of social amoeba genomes highlights ancient origins for complex intercellular communication.</title>
        <authorList>
            <person name="Heidel A.J."/>
            <person name="Lawal H.M."/>
            <person name="Felder M."/>
            <person name="Schilde C."/>
            <person name="Helps N.R."/>
            <person name="Tunggal B."/>
            <person name="Rivero F."/>
            <person name="John U."/>
            <person name="Schleicher M."/>
            <person name="Eichinger L."/>
            <person name="Platzer M."/>
            <person name="Noegel A.A."/>
            <person name="Schaap P."/>
            <person name="Gloeckner G."/>
        </authorList>
    </citation>
    <scope>NUCLEOTIDE SEQUENCE [LARGE SCALE GENOMIC DNA]</scope>
    <source>
        <strain evidence="11">SH3</strain>
    </source>
</reference>
<dbReference type="Proteomes" id="UP000007797">
    <property type="component" value="Unassembled WGS sequence"/>
</dbReference>
<evidence type="ECO:0000256" key="4">
    <source>
        <dbReference type="ARBA" id="ARBA00023125"/>
    </source>
</evidence>
<dbReference type="Pfam" id="PF00705">
    <property type="entry name" value="PCNA_N"/>
    <property type="match status" value="1"/>
</dbReference>
<evidence type="ECO:0000259" key="8">
    <source>
        <dbReference type="Pfam" id="PF00705"/>
    </source>
</evidence>
<dbReference type="CDD" id="cd00577">
    <property type="entry name" value="PCNA"/>
    <property type="match status" value="1"/>
</dbReference>
<dbReference type="PANTHER" id="PTHR11352">
    <property type="entry name" value="PROLIFERATING CELL NUCLEAR ANTIGEN"/>
    <property type="match status" value="1"/>
</dbReference>
<evidence type="ECO:0000256" key="5">
    <source>
        <dbReference type="ARBA" id="ARBA00023242"/>
    </source>
</evidence>
<dbReference type="InterPro" id="IPR000730">
    <property type="entry name" value="Pr_cel_nuc_antig"/>
</dbReference>
<dbReference type="GO" id="GO:0006272">
    <property type="term" value="P:leading strand elongation"/>
    <property type="evidence" value="ECO:0007669"/>
    <property type="project" value="TreeGrafter"/>
</dbReference>
<name>F4Q866_CACFS</name>
<comment type="similarity">
    <text evidence="2 7">Belongs to the PCNA family.</text>
</comment>
<evidence type="ECO:0000256" key="6">
    <source>
        <dbReference type="RuleBase" id="RU000641"/>
    </source>
</evidence>
<proteinExistence type="inferred from homology"/>
<protein>
    <recommendedName>
        <fullName evidence="6">DNA sliding clamp PCNA</fullName>
    </recommendedName>
</protein>
<dbReference type="GO" id="GO:0003677">
    <property type="term" value="F:DNA binding"/>
    <property type="evidence" value="ECO:0007669"/>
    <property type="project" value="UniProtKB-KW"/>
</dbReference>
<evidence type="ECO:0000256" key="2">
    <source>
        <dbReference type="ARBA" id="ARBA00010462"/>
    </source>
</evidence>
<dbReference type="GO" id="GO:0030337">
    <property type="term" value="F:DNA polymerase processivity factor activity"/>
    <property type="evidence" value="ECO:0007669"/>
    <property type="project" value="InterPro"/>
</dbReference>
<dbReference type="Gene3D" id="3.70.10.10">
    <property type="match status" value="1"/>
</dbReference>
<gene>
    <name evidence="10" type="primary">pcna</name>
    <name evidence="10" type="ORF">DFA_09637</name>
</gene>
<evidence type="ECO:0000256" key="1">
    <source>
        <dbReference type="ARBA" id="ARBA00004123"/>
    </source>
</evidence>
<dbReference type="OrthoDB" id="534348at2759"/>
<dbReference type="GO" id="GO:0019985">
    <property type="term" value="P:translesion synthesis"/>
    <property type="evidence" value="ECO:0007669"/>
    <property type="project" value="TreeGrafter"/>
</dbReference>
<comment type="function">
    <text evidence="6">This protein is an auxiliary protein of DNA polymerase delta and is involved in the control of eukaryotic DNA replication by increasing the polymerase's processivity during elongation of the leading strand.</text>
</comment>
<evidence type="ECO:0000259" key="9">
    <source>
        <dbReference type="Pfam" id="PF02747"/>
    </source>
</evidence>
<dbReference type="Pfam" id="PF02747">
    <property type="entry name" value="PCNA_C"/>
    <property type="match status" value="1"/>
</dbReference>
<feature type="domain" description="Proliferating cell nuclear antigen PCNA N-terminal" evidence="8">
    <location>
        <begin position="1"/>
        <end position="123"/>
    </location>
</feature>
<dbReference type="AlphaFoldDB" id="F4Q866"/>
<dbReference type="GO" id="GO:0043626">
    <property type="term" value="C:PCNA complex"/>
    <property type="evidence" value="ECO:0007669"/>
    <property type="project" value="TreeGrafter"/>
</dbReference>
<sequence>MFEARLTQASMFKKILEAIKDLVENANFDCSPAGISLQAMDNAHVTLINLLLRQDGFETYSCDRSLSLGLSLPSLSKVLKCANNDDSMTIKARDEADTVTFVFESSKQERISDFEIKLLDIGNEQYGIRDSEYSAVIKMPSAELQRICRDLSILGDVVTISADKAGVKFSTSGDSGSGNITVRPTTDSSIAAEDSTTIDSKEPVTLNFALKFLSFFTKATPLSPTVTMKMSDGVPIVVEYSIEDLGYLSFFLAPKLE</sequence>
<evidence type="ECO:0000313" key="11">
    <source>
        <dbReference type="Proteomes" id="UP000007797"/>
    </source>
</evidence>
<dbReference type="InterPro" id="IPR022659">
    <property type="entry name" value="Pr_cel_nuc_antig_CS"/>
</dbReference>
<dbReference type="GO" id="GO:0005694">
    <property type="term" value="C:chromosome"/>
    <property type="evidence" value="ECO:0007669"/>
    <property type="project" value="EnsemblProtists"/>
</dbReference>
<dbReference type="HAMAP" id="MF_00317">
    <property type="entry name" value="DNApol_clamp_arch"/>
    <property type="match status" value="1"/>
</dbReference>
<evidence type="ECO:0000256" key="7">
    <source>
        <dbReference type="RuleBase" id="RU003671"/>
    </source>
</evidence>
<organism evidence="10 11">
    <name type="scientific">Cavenderia fasciculata</name>
    <name type="common">Slime mold</name>
    <name type="synonym">Dictyostelium fasciculatum</name>
    <dbReference type="NCBI Taxonomy" id="261658"/>
    <lineage>
        <taxon>Eukaryota</taxon>
        <taxon>Amoebozoa</taxon>
        <taxon>Evosea</taxon>
        <taxon>Eumycetozoa</taxon>
        <taxon>Dictyostelia</taxon>
        <taxon>Acytosteliales</taxon>
        <taxon>Cavenderiaceae</taxon>
        <taxon>Cavenderia</taxon>
    </lineage>
</organism>
<dbReference type="KEGG" id="dfa:DFA_09637"/>
<dbReference type="PRINTS" id="PR00339">
    <property type="entry name" value="PCNACYCLIN"/>
</dbReference>
<accession>F4Q866</accession>
<keyword evidence="11" id="KW-1185">Reference proteome</keyword>